<comment type="caution">
    <text evidence="8">The sequence shown here is derived from an EMBL/GenBank/DDBJ whole genome shotgun (WGS) entry which is preliminary data.</text>
</comment>
<dbReference type="Pfam" id="PF00514">
    <property type="entry name" value="Arm"/>
    <property type="match status" value="8"/>
</dbReference>
<accession>A0A1R1XLA3</accession>
<dbReference type="InterPro" id="IPR011989">
    <property type="entry name" value="ARM-like"/>
</dbReference>
<sequence length="533" mass="59884">MDQKIPEHRRNAYKSRGVFMQDELRRRREEQSVELRKQKRDENITKRRNFKIDLDLSDSEDEAYDNPSIDFNLDEMKLHLYSDVIEDQLNAVTKFRKLLSKEKNPPIEEVIECKVVPRFVELLHSEHSVIQFESSWALTNIASGSSSQTQIVIQAQAVPIFVQLLSNENLDVREQAVWALGNIAGDSPGCRDYVLSEGALMPLIHLLNENHKLSMLRNATWTLSNFCRGKNPQPNWDSISPALPVLSKLLYSVDEEILTDACWAISYLSDGSNDKIGMVIQTGIVPRLVELLSHHLTSVQTPALRSVGNIVTGNDDQTQEVINCGVLPALSNLLRSPKEGIRKETCWTISNITAGTVVQIQAVIDSNIIPPLLDILQNGDFRSQKEACWAISNATSGGLNQPDQVRYLVQQGCIKPLCDLLGCMDNKIIQVALDGLENILKVGEFDQQANHDDLNQYALIIEEVGGMTKIHNLQMHDNLEIYKKAFNIIDKYFGEEDDEDVAEEPQVDSNTGEFVFQTDVSAPQGGFNFGPNQ</sequence>
<evidence type="ECO:0000313" key="8">
    <source>
        <dbReference type="EMBL" id="OMJ15422.1"/>
    </source>
</evidence>
<dbReference type="AlphaFoldDB" id="A0A1R1XLA3"/>
<dbReference type="PROSITE" id="PS50176">
    <property type="entry name" value="ARM_REPEAT"/>
    <property type="match status" value="4"/>
</dbReference>
<feature type="domain" description="IBB" evidence="7">
    <location>
        <begin position="1"/>
        <end position="57"/>
    </location>
</feature>
<dbReference type="PROSITE" id="PS51214">
    <property type="entry name" value="IBB"/>
    <property type="match status" value="1"/>
</dbReference>
<gene>
    <name evidence="9" type="ORF">AYI70_g2504</name>
    <name evidence="8" type="ORF">AYI70_g7282</name>
</gene>
<evidence type="ECO:0000256" key="1">
    <source>
        <dbReference type="ARBA" id="ARBA00010394"/>
    </source>
</evidence>
<feature type="repeat" description="ARM" evidence="6">
    <location>
        <begin position="198"/>
        <end position="226"/>
    </location>
</feature>
<dbReference type="FunFam" id="1.25.10.10:FF:000021">
    <property type="entry name" value="Importin subunit alpha"/>
    <property type="match status" value="1"/>
</dbReference>
<dbReference type="EMBL" id="LSSN01000619">
    <property type="protein sequence ID" value="OMJ23042.1"/>
    <property type="molecule type" value="Genomic_DNA"/>
</dbReference>
<dbReference type="InterPro" id="IPR032413">
    <property type="entry name" value="Arm_3"/>
</dbReference>
<feature type="repeat" description="ARM" evidence="6">
    <location>
        <begin position="114"/>
        <end position="156"/>
    </location>
</feature>
<keyword evidence="4 5" id="KW-0653">Protein transport</keyword>
<evidence type="ECO:0000313" key="9">
    <source>
        <dbReference type="EMBL" id="OMJ23042.1"/>
    </source>
</evidence>
<dbReference type="InterPro" id="IPR002652">
    <property type="entry name" value="Importin-a_IBB"/>
</dbReference>
<dbReference type="Proteomes" id="UP000187283">
    <property type="component" value="Unassembled WGS sequence"/>
</dbReference>
<evidence type="ECO:0000256" key="6">
    <source>
        <dbReference type="PROSITE-ProRule" id="PRU00259"/>
    </source>
</evidence>
<proteinExistence type="inferred from homology"/>
<dbReference type="InterPro" id="IPR024931">
    <property type="entry name" value="Importin_alpha"/>
</dbReference>
<reference evidence="8 10" key="1">
    <citation type="submission" date="2017-01" db="EMBL/GenBank/DDBJ databases">
        <authorList>
            <person name="Mah S.A."/>
            <person name="Swanson W.J."/>
            <person name="Moy G.W."/>
            <person name="Vacquier V.D."/>
        </authorList>
    </citation>
    <scope>NUCLEOTIDE SEQUENCE [LARGE SCALE GENOMIC DNA]</scope>
    <source>
        <strain evidence="8 10">GSMNP</strain>
    </source>
</reference>
<dbReference type="Gene3D" id="1.25.10.10">
    <property type="entry name" value="Leucine-rich Repeat Variant"/>
    <property type="match status" value="1"/>
</dbReference>
<evidence type="ECO:0000259" key="7">
    <source>
        <dbReference type="PROSITE" id="PS51214"/>
    </source>
</evidence>
<dbReference type="EMBL" id="LSSN01002689">
    <property type="protein sequence ID" value="OMJ15422.1"/>
    <property type="molecule type" value="Genomic_DNA"/>
</dbReference>
<dbReference type="SUPFAM" id="SSF48371">
    <property type="entry name" value="ARM repeat"/>
    <property type="match status" value="1"/>
</dbReference>
<evidence type="ECO:0000256" key="3">
    <source>
        <dbReference type="ARBA" id="ARBA00022737"/>
    </source>
</evidence>
<protein>
    <recommendedName>
        <fullName evidence="5">Importin subunit alpha</fullName>
    </recommendedName>
</protein>
<feature type="repeat" description="ARM" evidence="6">
    <location>
        <begin position="156"/>
        <end position="198"/>
    </location>
</feature>
<keyword evidence="2 5" id="KW-0813">Transport</keyword>
<comment type="similarity">
    <text evidence="1 5">Belongs to the importin alpha family.</text>
</comment>
<dbReference type="GO" id="GO:0006606">
    <property type="term" value="P:protein import into nucleus"/>
    <property type="evidence" value="ECO:0007669"/>
    <property type="project" value="InterPro"/>
</dbReference>
<dbReference type="InterPro" id="IPR016024">
    <property type="entry name" value="ARM-type_fold"/>
</dbReference>
<dbReference type="Pfam" id="PF01749">
    <property type="entry name" value="IBB"/>
    <property type="match status" value="1"/>
</dbReference>
<name>A0A1R1XLA3_9FUNG</name>
<dbReference type="PIRSF" id="PIRSF005673">
    <property type="entry name" value="Importin_alpha"/>
    <property type="match status" value="1"/>
</dbReference>
<dbReference type="InterPro" id="IPR036975">
    <property type="entry name" value="Importin-a_IBB_sf"/>
</dbReference>
<organism evidence="8 10">
    <name type="scientific">Smittium culicis</name>
    <dbReference type="NCBI Taxonomy" id="133412"/>
    <lineage>
        <taxon>Eukaryota</taxon>
        <taxon>Fungi</taxon>
        <taxon>Fungi incertae sedis</taxon>
        <taxon>Zoopagomycota</taxon>
        <taxon>Kickxellomycotina</taxon>
        <taxon>Harpellomycetes</taxon>
        <taxon>Harpellales</taxon>
        <taxon>Legeriomycetaceae</taxon>
        <taxon>Smittium</taxon>
    </lineage>
</organism>
<dbReference type="GO" id="GO:0061608">
    <property type="term" value="F:nuclear import signal receptor activity"/>
    <property type="evidence" value="ECO:0007669"/>
    <property type="project" value="InterPro"/>
</dbReference>
<dbReference type="STRING" id="133412.A0A1R1XLA3"/>
<keyword evidence="10" id="KW-1185">Reference proteome</keyword>
<dbReference type="Pfam" id="PF16186">
    <property type="entry name" value="Arm_3"/>
    <property type="match status" value="1"/>
</dbReference>
<evidence type="ECO:0000256" key="5">
    <source>
        <dbReference type="PIRNR" id="PIRNR005673"/>
    </source>
</evidence>
<dbReference type="GO" id="GO:0005634">
    <property type="term" value="C:nucleus"/>
    <property type="evidence" value="ECO:0007669"/>
    <property type="project" value="UniProtKB-ARBA"/>
</dbReference>
<keyword evidence="3" id="KW-0677">Repeat</keyword>
<dbReference type="SMART" id="SM00185">
    <property type="entry name" value="ARM"/>
    <property type="match status" value="8"/>
</dbReference>
<dbReference type="Gene3D" id="1.20.5.690">
    <property type="entry name" value="Importin-alpha, importin-beta-binding domain"/>
    <property type="match status" value="1"/>
</dbReference>
<dbReference type="InterPro" id="IPR000225">
    <property type="entry name" value="Armadillo"/>
</dbReference>
<evidence type="ECO:0000256" key="2">
    <source>
        <dbReference type="ARBA" id="ARBA00022448"/>
    </source>
</evidence>
<feature type="repeat" description="ARM" evidence="6">
    <location>
        <begin position="325"/>
        <end position="353"/>
    </location>
</feature>
<dbReference type="GO" id="GO:0005737">
    <property type="term" value="C:cytoplasm"/>
    <property type="evidence" value="ECO:0007669"/>
    <property type="project" value="InterPro"/>
</dbReference>
<dbReference type="PANTHER" id="PTHR23316">
    <property type="entry name" value="IMPORTIN ALPHA"/>
    <property type="match status" value="1"/>
</dbReference>
<evidence type="ECO:0000313" key="10">
    <source>
        <dbReference type="Proteomes" id="UP000187283"/>
    </source>
</evidence>
<evidence type="ECO:0000256" key="4">
    <source>
        <dbReference type="ARBA" id="ARBA00022927"/>
    </source>
</evidence>
<dbReference type="OrthoDB" id="29145at2759"/>